<dbReference type="EMBL" id="PFLH01000026">
    <property type="protein sequence ID" value="PIY71145.1"/>
    <property type="molecule type" value="Genomic_DNA"/>
</dbReference>
<evidence type="ECO:0008006" key="3">
    <source>
        <dbReference type="Google" id="ProtNLM"/>
    </source>
</evidence>
<comment type="caution">
    <text evidence="1">The sequence shown here is derived from an EMBL/GenBank/DDBJ whole genome shotgun (WGS) entry which is preliminary data.</text>
</comment>
<accession>A0A2M7QGM8</accession>
<dbReference type="Proteomes" id="UP000230344">
    <property type="component" value="Unassembled WGS sequence"/>
</dbReference>
<gene>
    <name evidence="1" type="ORF">COY88_01845</name>
</gene>
<reference evidence="2" key="1">
    <citation type="submission" date="2017-09" db="EMBL/GenBank/DDBJ databases">
        <title>Depth-based differentiation of microbial function through sediment-hosted aquifers and enrichment of novel symbionts in the deep terrestrial subsurface.</title>
        <authorList>
            <person name="Probst A.J."/>
            <person name="Ladd B."/>
            <person name="Jarett J.K."/>
            <person name="Geller-Mcgrath D.E."/>
            <person name="Sieber C.M.K."/>
            <person name="Emerson J.B."/>
            <person name="Anantharaman K."/>
            <person name="Thomas B.C."/>
            <person name="Malmstrom R."/>
            <person name="Stieglmeier M."/>
            <person name="Klingl A."/>
            <person name="Woyke T."/>
            <person name="Ryan C.M."/>
            <person name="Banfield J.F."/>
        </authorList>
    </citation>
    <scope>NUCLEOTIDE SEQUENCE [LARGE SCALE GENOMIC DNA]</scope>
</reference>
<organism evidence="1 2">
    <name type="scientific">Candidatus Roizmanbacteria bacterium CG_4_10_14_0_8_um_filter_35_28</name>
    <dbReference type="NCBI Taxonomy" id="1974827"/>
    <lineage>
        <taxon>Bacteria</taxon>
        <taxon>Candidatus Roizmaniibacteriota</taxon>
    </lineage>
</organism>
<evidence type="ECO:0000313" key="2">
    <source>
        <dbReference type="Proteomes" id="UP000230344"/>
    </source>
</evidence>
<sequence>MAEAEKLYKKAIDQGEYYLAYENYVGVLIKEKKLKEAKEFLEKEGLIKLPNNEKLKMFYHYLLQN</sequence>
<proteinExistence type="predicted"/>
<evidence type="ECO:0000313" key="1">
    <source>
        <dbReference type="EMBL" id="PIY71145.1"/>
    </source>
</evidence>
<name>A0A2M7QGM8_9BACT</name>
<protein>
    <recommendedName>
        <fullName evidence="3">Tetratricopeptide repeat protein</fullName>
    </recommendedName>
</protein>
<dbReference type="AlphaFoldDB" id="A0A2M7QGM8"/>